<dbReference type="AlphaFoldDB" id="A0A1L9N3J3"/>
<dbReference type="VEuPathDB" id="FungiDB:ASPTUDRAFT_626914"/>
<sequence length="78" mass="9192">MVGSLLIIHFMSQIIRKNSPGRRKTKRGVLVQIKKGRKKKTSVLNTNIMNRLVIRCKDRQIRKKKSRNLVHSFILLLR</sequence>
<evidence type="ECO:0000313" key="2">
    <source>
        <dbReference type="Proteomes" id="UP000184304"/>
    </source>
</evidence>
<dbReference type="EMBL" id="KV878203">
    <property type="protein sequence ID" value="OJI83866.1"/>
    <property type="molecule type" value="Genomic_DNA"/>
</dbReference>
<protein>
    <submittedName>
        <fullName evidence="1">Uncharacterized protein</fullName>
    </submittedName>
</protein>
<proteinExistence type="predicted"/>
<keyword evidence="2" id="KW-1185">Reference proteome</keyword>
<reference evidence="2" key="1">
    <citation type="journal article" date="2017" name="Genome Biol.">
        <title>Comparative genomics reveals high biological diversity and specific adaptations in the industrially and medically important fungal genus Aspergillus.</title>
        <authorList>
            <person name="de Vries R.P."/>
            <person name="Riley R."/>
            <person name="Wiebenga A."/>
            <person name="Aguilar-Osorio G."/>
            <person name="Amillis S."/>
            <person name="Uchima C.A."/>
            <person name="Anderluh G."/>
            <person name="Asadollahi M."/>
            <person name="Askin M."/>
            <person name="Barry K."/>
            <person name="Battaglia E."/>
            <person name="Bayram O."/>
            <person name="Benocci T."/>
            <person name="Braus-Stromeyer S.A."/>
            <person name="Caldana C."/>
            <person name="Canovas D."/>
            <person name="Cerqueira G.C."/>
            <person name="Chen F."/>
            <person name="Chen W."/>
            <person name="Choi C."/>
            <person name="Clum A."/>
            <person name="Dos Santos R.A."/>
            <person name="Damasio A.R."/>
            <person name="Diallinas G."/>
            <person name="Emri T."/>
            <person name="Fekete E."/>
            <person name="Flipphi M."/>
            <person name="Freyberg S."/>
            <person name="Gallo A."/>
            <person name="Gournas C."/>
            <person name="Habgood R."/>
            <person name="Hainaut M."/>
            <person name="Harispe M.L."/>
            <person name="Henrissat B."/>
            <person name="Hilden K.S."/>
            <person name="Hope R."/>
            <person name="Hossain A."/>
            <person name="Karabika E."/>
            <person name="Karaffa L."/>
            <person name="Karanyi Z."/>
            <person name="Krasevec N."/>
            <person name="Kuo A."/>
            <person name="Kusch H."/>
            <person name="LaButti K."/>
            <person name="Lagendijk E.L."/>
            <person name="Lapidus A."/>
            <person name="Levasseur A."/>
            <person name="Lindquist E."/>
            <person name="Lipzen A."/>
            <person name="Logrieco A.F."/>
            <person name="MacCabe A."/>
            <person name="Maekelae M.R."/>
            <person name="Malavazi I."/>
            <person name="Melin P."/>
            <person name="Meyer V."/>
            <person name="Mielnichuk N."/>
            <person name="Miskei M."/>
            <person name="Molnar A.P."/>
            <person name="Mule G."/>
            <person name="Ngan C.Y."/>
            <person name="Orejas M."/>
            <person name="Orosz E."/>
            <person name="Ouedraogo J.P."/>
            <person name="Overkamp K.M."/>
            <person name="Park H.-S."/>
            <person name="Perrone G."/>
            <person name="Piumi F."/>
            <person name="Punt P.J."/>
            <person name="Ram A.F."/>
            <person name="Ramon A."/>
            <person name="Rauscher S."/>
            <person name="Record E."/>
            <person name="Riano-Pachon D.M."/>
            <person name="Robert V."/>
            <person name="Roehrig J."/>
            <person name="Ruller R."/>
            <person name="Salamov A."/>
            <person name="Salih N.S."/>
            <person name="Samson R.A."/>
            <person name="Sandor E."/>
            <person name="Sanguinetti M."/>
            <person name="Schuetze T."/>
            <person name="Sepcic K."/>
            <person name="Shelest E."/>
            <person name="Sherlock G."/>
            <person name="Sophianopoulou V."/>
            <person name="Squina F.M."/>
            <person name="Sun H."/>
            <person name="Susca A."/>
            <person name="Todd R.B."/>
            <person name="Tsang A."/>
            <person name="Unkles S.E."/>
            <person name="van de Wiele N."/>
            <person name="van Rossen-Uffink D."/>
            <person name="Oliveira J.V."/>
            <person name="Vesth T.C."/>
            <person name="Visser J."/>
            <person name="Yu J.-H."/>
            <person name="Zhou M."/>
            <person name="Andersen M.R."/>
            <person name="Archer D.B."/>
            <person name="Baker S.E."/>
            <person name="Benoit I."/>
            <person name="Brakhage A.A."/>
            <person name="Braus G.H."/>
            <person name="Fischer R."/>
            <person name="Frisvad J.C."/>
            <person name="Goldman G.H."/>
            <person name="Houbraken J."/>
            <person name="Oakley B."/>
            <person name="Pocsi I."/>
            <person name="Scazzocchio C."/>
            <person name="Seiboth B."/>
            <person name="vanKuyk P.A."/>
            <person name="Wortman J."/>
            <person name="Dyer P.S."/>
            <person name="Grigoriev I.V."/>
        </authorList>
    </citation>
    <scope>NUCLEOTIDE SEQUENCE [LARGE SCALE GENOMIC DNA]</scope>
    <source>
        <strain evidence="2">CBS 134.48</strain>
    </source>
</reference>
<evidence type="ECO:0000313" key="1">
    <source>
        <dbReference type="EMBL" id="OJI83866.1"/>
    </source>
</evidence>
<accession>A0A1L9N3J3</accession>
<gene>
    <name evidence="1" type="ORF">ASPTUDRAFT_626914</name>
</gene>
<name>A0A1L9N3J3_ASPTC</name>
<organism evidence="1 2">
    <name type="scientific">Aspergillus tubingensis (strain CBS 134.48)</name>
    <dbReference type="NCBI Taxonomy" id="767770"/>
    <lineage>
        <taxon>Eukaryota</taxon>
        <taxon>Fungi</taxon>
        <taxon>Dikarya</taxon>
        <taxon>Ascomycota</taxon>
        <taxon>Pezizomycotina</taxon>
        <taxon>Eurotiomycetes</taxon>
        <taxon>Eurotiomycetidae</taxon>
        <taxon>Eurotiales</taxon>
        <taxon>Aspergillaceae</taxon>
        <taxon>Aspergillus</taxon>
        <taxon>Aspergillus subgen. Circumdati</taxon>
    </lineage>
</organism>
<dbReference type="Proteomes" id="UP000184304">
    <property type="component" value="Unassembled WGS sequence"/>
</dbReference>